<dbReference type="EMBL" id="VWPK01000005">
    <property type="protein sequence ID" value="KAA5613656.1"/>
    <property type="molecule type" value="Genomic_DNA"/>
</dbReference>
<sequence length="353" mass="38472">MKRRHFLLLTAALPAVAQAQPAADLIAAARKEGRLSIYATTDAAEAAGLLDAFRATYPGIAVEYADQNSTELYNRFISEAAAGGGSADFLWSSAMDLQLKLVQDGHALEYRSTQTEALPAWANFRNLAYGTTAEPVGFVYNTRLVAEADVPRTHAALTRLATEKLDAYRGKLTSYDPERSGVGYLFITQDAKADEKGTWALARAIGRAQARLYTSSGAMLERIASGEHLIGFNLLASYAWERRKKDPSLGVVLPTDHTLVMSRVALIPKAARSPNAAKLFLDFLLSRPGQQALAERSMPPVRTDMQEVTQKLSGDLPAGALRPIPVGPELLDTLNATKRLRFLKEWQTALRNG</sequence>
<evidence type="ECO:0000256" key="1">
    <source>
        <dbReference type="ARBA" id="ARBA00022729"/>
    </source>
</evidence>
<dbReference type="AlphaFoldDB" id="A0A5M6IZ75"/>
<keyword evidence="4" id="KW-1185">Reference proteome</keyword>
<protein>
    <submittedName>
        <fullName evidence="3">ABC transporter substrate-binding protein</fullName>
    </submittedName>
</protein>
<accession>A0A5M6IZ75</accession>
<keyword evidence="1 2" id="KW-0732">Signal</keyword>
<dbReference type="GO" id="GO:0030288">
    <property type="term" value="C:outer membrane-bounded periplasmic space"/>
    <property type="evidence" value="ECO:0007669"/>
    <property type="project" value="TreeGrafter"/>
</dbReference>
<evidence type="ECO:0000313" key="4">
    <source>
        <dbReference type="Proteomes" id="UP000325255"/>
    </source>
</evidence>
<organism evidence="3 4">
    <name type="scientific">Rhodovastum atsumiense</name>
    <dbReference type="NCBI Taxonomy" id="504468"/>
    <lineage>
        <taxon>Bacteria</taxon>
        <taxon>Pseudomonadati</taxon>
        <taxon>Pseudomonadota</taxon>
        <taxon>Alphaproteobacteria</taxon>
        <taxon>Acetobacterales</taxon>
        <taxon>Acetobacteraceae</taxon>
        <taxon>Rhodovastum</taxon>
    </lineage>
</organism>
<evidence type="ECO:0000256" key="2">
    <source>
        <dbReference type="SAM" id="SignalP"/>
    </source>
</evidence>
<dbReference type="RefSeq" id="WP_150039404.1">
    <property type="nucleotide sequence ID" value="NZ_OW485601.1"/>
</dbReference>
<dbReference type="OrthoDB" id="8673316at2"/>
<dbReference type="PANTHER" id="PTHR30006">
    <property type="entry name" value="THIAMINE-BINDING PERIPLASMIC PROTEIN-RELATED"/>
    <property type="match status" value="1"/>
</dbReference>
<reference evidence="3 4" key="1">
    <citation type="submission" date="2019-09" db="EMBL/GenBank/DDBJ databases">
        <title>Genome sequence of Rhodovastum atsumiense, a diverse member of the Acetobacteraceae family of non-sulfur purple photosynthetic bacteria.</title>
        <authorList>
            <person name="Meyer T."/>
            <person name="Kyndt J."/>
        </authorList>
    </citation>
    <scope>NUCLEOTIDE SEQUENCE [LARGE SCALE GENOMIC DNA]</scope>
    <source>
        <strain evidence="3 4">DSM 21279</strain>
    </source>
</reference>
<comment type="caution">
    <text evidence="3">The sequence shown here is derived from an EMBL/GenBank/DDBJ whole genome shotgun (WGS) entry which is preliminary data.</text>
</comment>
<gene>
    <name evidence="3" type="ORF">F1189_04385</name>
</gene>
<dbReference type="Pfam" id="PF13416">
    <property type="entry name" value="SBP_bac_8"/>
    <property type="match status" value="1"/>
</dbReference>
<feature type="signal peptide" evidence="2">
    <location>
        <begin position="1"/>
        <end position="19"/>
    </location>
</feature>
<dbReference type="Proteomes" id="UP000325255">
    <property type="component" value="Unassembled WGS sequence"/>
</dbReference>
<name>A0A5M6IZ75_9PROT</name>
<dbReference type="PANTHER" id="PTHR30006:SF25">
    <property type="entry name" value="PHOSPHOGLYCERATE TRANSPORT REGULATORY PROTEIN PGTC"/>
    <property type="match status" value="1"/>
</dbReference>
<feature type="chain" id="PRO_5024406799" evidence="2">
    <location>
        <begin position="20"/>
        <end position="353"/>
    </location>
</feature>
<dbReference type="InterPro" id="IPR006059">
    <property type="entry name" value="SBP"/>
</dbReference>
<dbReference type="Gene3D" id="3.40.190.10">
    <property type="entry name" value="Periplasmic binding protein-like II"/>
    <property type="match status" value="2"/>
</dbReference>
<evidence type="ECO:0000313" key="3">
    <source>
        <dbReference type="EMBL" id="KAA5613656.1"/>
    </source>
</evidence>
<dbReference type="SUPFAM" id="SSF53850">
    <property type="entry name" value="Periplasmic binding protein-like II"/>
    <property type="match status" value="1"/>
</dbReference>
<proteinExistence type="predicted"/>